<dbReference type="EMBL" id="GBXM01017092">
    <property type="protein sequence ID" value="JAH91485.1"/>
    <property type="molecule type" value="Transcribed_RNA"/>
</dbReference>
<dbReference type="AlphaFoldDB" id="A0A0E9WPI2"/>
<accession>A0A0E9WPI2</accession>
<proteinExistence type="predicted"/>
<sequence length="39" mass="4128">MKDGSAPLIPSDPPYKNKMMVTITDGALTLKQPSLILAA</sequence>
<name>A0A0E9WPI2_ANGAN</name>
<reference evidence="1" key="1">
    <citation type="submission" date="2014-11" db="EMBL/GenBank/DDBJ databases">
        <authorList>
            <person name="Amaro Gonzalez C."/>
        </authorList>
    </citation>
    <scope>NUCLEOTIDE SEQUENCE</scope>
</reference>
<evidence type="ECO:0000313" key="1">
    <source>
        <dbReference type="EMBL" id="JAH91485.1"/>
    </source>
</evidence>
<protein>
    <submittedName>
        <fullName evidence="1">Uncharacterized protein</fullName>
    </submittedName>
</protein>
<reference evidence="1" key="2">
    <citation type="journal article" date="2015" name="Fish Shellfish Immunol.">
        <title>Early steps in the European eel (Anguilla anguilla)-Vibrio vulnificus interaction in the gills: Role of the RtxA13 toxin.</title>
        <authorList>
            <person name="Callol A."/>
            <person name="Pajuelo D."/>
            <person name="Ebbesson L."/>
            <person name="Teles M."/>
            <person name="MacKenzie S."/>
            <person name="Amaro C."/>
        </authorList>
    </citation>
    <scope>NUCLEOTIDE SEQUENCE</scope>
</reference>
<organism evidence="1">
    <name type="scientific">Anguilla anguilla</name>
    <name type="common">European freshwater eel</name>
    <name type="synonym">Muraena anguilla</name>
    <dbReference type="NCBI Taxonomy" id="7936"/>
    <lineage>
        <taxon>Eukaryota</taxon>
        <taxon>Metazoa</taxon>
        <taxon>Chordata</taxon>
        <taxon>Craniata</taxon>
        <taxon>Vertebrata</taxon>
        <taxon>Euteleostomi</taxon>
        <taxon>Actinopterygii</taxon>
        <taxon>Neopterygii</taxon>
        <taxon>Teleostei</taxon>
        <taxon>Anguilliformes</taxon>
        <taxon>Anguillidae</taxon>
        <taxon>Anguilla</taxon>
    </lineage>
</organism>